<dbReference type="GO" id="GO:0008270">
    <property type="term" value="F:zinc ion binding"/>
    <property type="evidence" value="ECO:0007669"/>
    <property type="project" value="UniProtKB-KW"/>
</dbReference>
<reference evidence="7" key="1">
    <citation type="submission" date="2021-01" db="UniProtKB">
        <authorList>
            <consortium name="EnsemblMetazoa"/>
        </authorList>
    </citation>
    <scope>IDENTIFICATION</scope>
</reference>
<dbReference type="SMART" id="SM00184">
    <property type="entry name" value="RING"/>
    <property type="match status" value="1"/>
</dbReference>
<proteinExistence type="predicted"/>
<dbReference type="SUPFAM" id="SSF57850">
    <property type="entry name" value="RING/U-box"/>
    <property type="match status" value="1"/>
</dbReference>
<keyword evidence="2" id="KW-0862">Zinc</keyword>
<dbReference type="AlphaFoldDB" id="A0A7M7KCG6"/>
<evidence type="ECO:0000256" key="1">
    <source>
        <dbReference type="ARBA" id="ARBA00022771"/>
    </source>
</evidence>
<evidence type="ECO:0000256" key="4">
    <source>
        <dbReference type="SAM" id="MobiDB-lite"/>
    </source>
</evidence>
<feature type="region of interest" description="Disordered" evidence="4">
    <location>
        <begin position="791"/>
        <end position="811"/>
    </location>
</feature>
<dbReference type="KEGG" id="vde:111251426"/>
<dbReference type="OrthoDB" id="21204at2759"/>
<evidence type="ECO:0000313" key="8">
    <source>
        <dbReference type="Proteomes" id="UP000594260"/>
    </source>
</evidence>
<feature type="transmembrane region" description="Helical" evidence="5">
    <location>
        <begin position="472"/>
        <end position="496"/>
    </location>
</feature>
<dbReference type="PROSITE" id="PS50089">
    <property type="entry name" value="ZF_RING_2"/>
    <property type="match status" value="1"/>
</dbReference>
<keyword evidence="1 3" id="KW-0863">Zinc-finger</keyword>
<keyword evidence="5" id="KW-0812">Transmembrane</keyword>
<feature type="domain" description="RING-type" evidence="6">
    <location>
        <begin position="708"/>
        <end position="784"/>
    </location>
</feature>
<dbReference type="GO" id="GO:0004842">
    <property type="term" value="F:ubiquitin-protein transferase activity"/>
    <property type="evidence" value="ECO:0007669"/>
    <property type="project" value="InterPro"/>
</dbReference>
<feature type="region of interest" description="Disordered" evidence="4">
    <location>
        <begin position="566"/>
        <end position="592"/>
    </location>
</feature>
<dbReference type="PANTHER" id="PTHR15302">
    <property type="entry name" value="E3 UBIQUITIN-PROTEIN LIGASE RNF103"/>
    <property type="match status" value="1"/>
</dbReference>
<dbReference type="CDD" id="cd16473">
    <property type="entry name" value="RING-H2_RNF103"/>
    <property type="match status" value="1"/>
</dbReference>
<dbReference type="GO" id="GO:0005783">
    <property type="term" value="C:endoplasmic reticulum"/>
    <property type="evidence" value="ECO:0007669"/>
    <property type="project" value="TreeGrafter"/>
</dbReference>
<dbReference type="InParanoid" id="A0A7M7KCG6"/>
<feature type="transmembrane region" description="Helical" evidence="5">
    <location>
        <begin position="536"/>
        <end position="555"/>
    </location>
</feature>
<keyword evidence="5" id="KW-1133">Transmembrane helix</keyword>
<evidence type="ECO:0000256" key="5">
    <source>
        <dbReference type="SAM" id="Phobius"/>
    </source>
</evidence>
<evidence type="ECO:0000259" key="6">
    <source>
        <dbReference type="PROSITE" id="PS50089"/>
    </source>
</evidence>
<dbReference type="Pfam" id="PF13639">
    <property type="entry name" value="zf-RING_2"/>
    <property type="match status" value="1"/>
</dbReference>
<protein>
    <recommendedName>
        <fullName evidence="6">RING-type domain-containing protein</fullName>
    </recommendedName>
</protein>
<dbReference type="GO" id="GO:0016567">
    <property type="term" value="P:protein ubiquitination"/>
    <property type="evidence" value="ECO:0007669"/>
    <property type="project" value="InterPro"/>
</dbReference>
<keyword evidence="8" id="KW-1185">Reference proteome</keyword>
<dbReference type="Proteomes" id="UP000594260">
    <property type="component" value="Unplaced"/>
</dbReference>
<feature type="transmembrane region" description="Helical" evidence="5">
    <location>
        <begin position="441"/>
        <end position="460"/>
    </location>
</feature>
<sequence length="811" mass="91513">MSSCWIKLCLLFLYLVGVMLLSVAIDVVRLYQCSWIACHAAATNLSGTSVRNDINHLDVGTLEEILRQRGMQLPQSQDLLATYHSHHQHPQRNHLRHHNDTKNYVHETGLHIGADRESRKRGHAVYLNPFSSRVVTSSYKDTLVHLVQKTGAVHVDEVLDIHSSTKPETALLEQKTDDGFAGKSLRSGSDLEQLVMERVNDIGSSLCLLILIRLRGGVTLLETSSWRELVHAVTRFGIQAAVFDCASDPATCERRNWIVPQLVLAFPRNQTPTHVNRSTTQKATALKEMAWHSLYNLHKTRQVIGWIAKQLASKVQRVYQADLLSWKRFPQSGRGSSKAKLKLLLVSDINQTPVLLSAIALRFRDRIDVGIIDPDLASLNATFLPEETVDRSTATYLILTPGSSSLSPCSVYVYGAERGEALNFRRLEIFLKFRLPEGQDLFALSLTLVNLLLCIELFIIESSCCAKHVISWLWRVAKYNATMVALWLVAVALAQIKFKWIDWLADRALSVIVQGYFCDSNVGHLLVAHWPFVSSIRMLAVSVFFFGSAVGLFSWRSIGLVPPGQIQRRQSHETNRPQPDPPARPLLQESPYPRPRTRLSWIERSNQHSVVLINQFLWPLQPTTIQRLAQNSHTSMPTGQSNLNDNLLHCPLAALDYINHLPRWRFTYDSSIANRIVQLSEASSDEKFETALLEYTKFPAGMIPSLVCSICLERYRGATLSVQEKRPENLKTVDEKTTDGQQIQRITESEGDTLCGLPCGHNFHAHCVRAWLARDQYASCPICRWPCYKQKEQSPKKSPDSCGEWDLGSPV</sequence>
<keyword evidence="1 3" id="KW-0479">Metal-binding</keyword>
<dbReference type="InterPro" id="IPR001841">
    <property type="entry name" value="Znf_RING"/>
</dbReference>
<evidence type="ECO:0000313" key="7">
    <source>
        <dbReference type="EnsemblMetazoa" id="XP_022663721"/>
    </source>
</evidence>
<evidence type="ECO:0000256" key="3">
    <source>
        <dbReference type="PROSITE-ProRule" id="PRU00175"/>
    </source>
</evidence>
<dbReference type="GO" id="GO:0036503">
    <property type="term" value="P:ERAD pathway"/>
    <property type="evidence" value="ECO:0007669"/>
    <property type="project" value="TreeGrafter"/>
</dbReference>
<dbReference type="EnsemblMetazoa" id="XM_022807986">
    <property type="protein sequence ID" value="XP_022663721"/>
    <property type="gene ID" value="LOC111251426"/>
</dbReference>
<dbReference type="InterPro" id="IPR013083">
    <property type="entry name" value="Znf_RING/FYVE/PHD"/>
</dbReference>
<accession>A0A7M7KCG6</accession>
<dbReference type="InterPro" id="IPR042494">
    <property type="entry name" value="RNF103"/>
</dbReference>
<organism evidence="7 8">
    <name type="scientific">Varroa destructor</name>
    <name type="common">Honeybee mite</name>
    <dbReference type="NCBI Taxonomy" id="109461"/>
    <lineage>
        <taxon>Eukaryota</taxon>
        <taxon>Metazoa</taxon>
        <taxon>Ecdysozoa</taxon>
        <taxon>Arthropoda</taxon>
        <taxon>Chelicerata</taxon>
        <taxon>Arachnida</taxon>
        <taxon>Acari</taxon>
        <taxon>Parasitiformes</taxon>
        <taxon>Mesostigmata</taxon>
        <taxon>Gamasina</taxon>
        <taxon>Dermanyssoidea</taxon>
        <taxon>Varroidae</taxon>
        <taxon>Varroa</taxon>
    </lineage>
</organism>
<keyword evidence="5" id="KW-0472">Membrane</keyword>
<dbReference type="Gene3D" id="3.30.40.10">
    <property type="entry name" value="Zinc/RING finger domain, C3HC4 (zinc finger)"/>
    <property type="match status" value="1"/>
</dbReference>
<dbReference type="RefSeq" id="XP_022663721.1">
    <property type="nucleotide sequence ID" value="XM_022807986.1"/>
</dbReference>
<dbReference type="PANTHER" id="PTHR15302:SF0">
    <property type="entry name" value="E3 UBIQUITIN-PROTEIN LIGASE RNF103"/>
    <property type="match status" value="1"/>
</dbReference>
<dbReference type="GeneID" id="111251426"/>
<name>A0A7M7KCG6_VARDE</name>
<evidence type="ECO:0000256" key="2">
    <source>
        <dbReference type="ARBA" id="ARBA00022833"/>
    </source>
</evidence>